<evidence type="ECO:0000256" key="2">
    <source>
        <dbReference type="ARBA" id="ARBA00022473"/>
    </source>
</evidence>
<evidence type="ECO:0000256" key="6">
    <source>
        <dbReference type="ARBA" id="ARBA00038291"/>
    </source>
</evidence>
<dbReference type="Gene3D" id="3.40.50.2300">
    <property type="match status" value="1"/>
</dbReference>
<evidence type="ECO:0000256" key="3">
    <source>
        <dbReference type="ARBA" id="ARBA00022490"/>
    </source>
</evidence>
<name>A0A9N9S8K2_PHACE</name>
<dbReference type="CDD" id="cd02845">
    <property type="entry name" value="PAZ_piwi_like"/>
    <property type="match status" value="1"/>
</dbReference>
<dbReference type="Pfam" id="PF08699">
    <property type="entry name" value="ArgoL1"/>
    <property type="match status" value="1"/>
</dbReference>
<dbReference type="Gene3D" id="2.170.260.10">
    <property type="entry name" value="paz domain"/>
    <property type="match status" value="1"/>
</dbReference>
<dbReference type="Pfam" id="PF02170">
    <property type="entry name" value="PAZ"/>
    <property type="match status" value="1"/>
</dbReference>
<dbReference type="GO" id="GO:0034587">
    <property type="term" value="P:piRNA processing"/>
    <property type="evidence" value="ECO:0007669"/>
    <property type="project" value="UniProtKB-ARBA"/>
</dbReference>
<gene>
    <name evidence="10" type="ORF">PHAECO_LOCUS1375</name>
</gene>
<evidence type="ECO:0000259" key="8">
    <source>
        <dbReference type="PROSITE" id="PS50821"/>
    </source>
</evidence>
<evidence type="ECO:0000313" key="11">
    <source>
        <dbReference type="Proteomes" id="UP001153737"/>
    </source>
</evidence>
<dbReference type="InterPro" id="IPR003100">
    <property type="entry name" value="PAZ_dom"/>
</dbReference>
<dbReference type="SUPFAM" id="SSF101690">
    <property type="entry name" value="PAZ domain"/>
    <property type="match status" value="1"/>
</dbReference>
<feature type="region of interest" description="Disordered" evidence="7">
    <location>
        <begin position="1"/>
        <end position="127"/>
    </location>
</feature>
<accession>A0A9N9S8K2</accession>
<dbReference type="InterPro" id="IPR012337">
    <property type="entry name" value="RNaseH-like_sf"/>
</dbReference>
<dbReference type="GO" id="GO:0005737">
    <property type="term" value="C:cytoplasm"/>
    <property type="evidence" value="ECO:0007669"/>
    <property type="project" value="UniProtKB-SubCell"/>
</dbReference>
<dbReference type="Gene3D" id="3.30.420.10">
    <property type="entry name" value="Ribonuclease H-like superfamily/Ribonuclease H"/>
    <property type="match status" value="1"/>
</dbReference>
<dbReference type="AlphaFoldDB" id="A0A9N9S8K2"/>
<dbReference type="InterPro" id="IPR014811">
    <property type="entry name" value="ArgoL1"/>
</dbReference>
<dbReference type="Pfam" id="PF02171">
    <property type="entry name" value="Piwi"/>
    <property type="match status" value="1"/>
</dbReference>
<evidence type="ECO:0000256" key="4">
    <source>
        <dbReference type="ARBA" id="ARBA00022884"/>
    </source>
</evidence>
<dbReference type="Pfam" id="PF23278">
    <property type="entry name" value="Piwi_N"/>
    <property type="match status" value="1"/>
</dbReference>
<keyword evidence="3" id="KW-0963">Cytoplasm</keyword>
<dbReference type="SMART" id="SM00949">
    <property type="entry name" value="PAZ"/>
    <property type="match status" value="1"/>
</dbReference>
<feature type="domain" description="Piwi" evidence="9">
    <location>
        <begin position="594"/>
        <end position="711"/>
    </location>
</feature>
<feature type="compositionally biased region" description="Low complexity" evidence="7">
    <location>
        <begin position="37"/>
        <end position="60"/>
    </location>
</feature>
<comment type="subcellular location">
    <subcellularLocation>
        <location evidence="1">Cytoplasm</location>
    </subcellularLocation>
</comment>
<sequence>MEPRGRSRARGRARAGQPLTGPPGPRPGPPMAPGAVPPQQQAPGPQGPWARPAVPQQQAPQPQPPAHWVRPQMPTPAVSAGRGSRLGGGDAPEGAPVAEQVGGLHGAGEGALAQDRGRGGGNGGVRGRTIRHEIMHTRPPNFNKQGSSGTPIQLIANYFTLLQAGKWGLNQYRVDFNPDIDHTGRRKGMFRNLMQGVQGVTGYLFDGTVMYTPQRLNPDPLERVVETEAGEQVRITVRLVGDVAWGDHHYIQLFNIIIRKCLAFMQLQMVGRDYFDPNSKIAIPEYKLELWPGYYTSMRQHEQNILMNADVAFKVMRTDNVYDMLLECRSGNPRAEFQSKIIGSVVLTYYNNKTYRIDDVEFGITPESTFPMRDGTQISFIEYYRTKQNINIQVRSQPMLVSRSSQREIRAGMPETVLLVPELCKLTGLTDRQRENFQLMRAMADHTRIGPTKRMEKLNEFSMRMRRSPEALAEVRKWDLDLADRLVRFQGRVLPQETIVGGNNAKYPAGPQADWTRELRALPMFVAGQIPRFAVVCPVKLKGACQDFVQCLQKSARGMRWDIGAPRIFDINDDRSHSYLECIENLISKNNPSMIMCVVPNNSADRYSAIKKKCCVDRGVPTQVILAKNLTSKGVMSIATKVAIQLNCKVGGAPWTVMMPLTHLMIVGYDVCRDTVNKGKSFAAMVASMDKQMTRFFNSVAEHKMDEELSENFASFLLLACHKYKEIHGQFPDSYSTGF</sequence>
<dbReference type="PROSITE" id="PS50821">
    <property type="entry name" value="PAZ"/>
    <property type="match status" value="1"/>
</dbReference>
<feature type="compositionally biased region" description="Pro residues" evidence="7">
    <location>
        <begin position="20"/>
        <end position="36"/>
    </location>
</feature>
<dbReference type="SUPFAM" id="SSF53098">
    <property type="entry name" value="Ribonuclease H-like"/>
    <property type="match status" value="1"/>
</dbReference>
<dbReference type="InterPro" id="IPR036085">
    <property type="entry name" value="PAZ_dom_sf"/>
</dbReference>
<feature type="domain" description="PAZ" evidence="8">
    <location>
        <begin position="320"/>
        <end position="428"/>
    </location>
</feature>
<reference evidence="10" key="1">
    <citation type="submission" date="2022-01" db="EMBL/GenBank/DDBJ databases">
        <authorList>
            <person name="King R."/>
        </authorList>
    </citation>
    <scope>NUCLEOTIDE SEQUENCE</scope>
</reference>
<evidence type="ECO:0000256" key="1">
    <source>
        <dbReference type="ARBA" id="ARBA00004496"/>
    </source>
</evidence>
<dbReference type="FunFam" id="2.170.260.10:FF:000003">
    <property type="entry name" value="Piwi-like RNA-mediated gene silencing 2"/>
    <property type="match status" value="1"/>
</dbReference>
<evidence type="ECO:0000313" key="10">
    <source>
        <dbReference type="EMBL" id="CAG9813111.1"/>
    </source>
</evidence>
<organism evidence="10 11">
    <name type="scientific">Phaedon cochleariae</name>
    <name type="common">Mustard beetle</name>
    <dbReference type="NCBI Taxonomy" id="80249"/>
    <lineage>
        <taxon>Eukaryota</taxon>
        <taxon>Metazoa</taxon>
        <taxon>Ecdysozoa</taxon>
        <taxon>Arthropoda</taxon>
        <taxon>Hexapoda</taxon>
        <taxon>Insecta</taxon>
        <taxon>Pterygota</taxon>
        <taxon>Neoptera</taxon>
        <taxon>Endopterygota</taxon>
        <taxon>Coleoptera</taxon>
        <taxon>Polyphaga</taxon>
        <taxon>Cucujiformia</taxon>
        <taxon>Chrysomeloidea</taxon>
        <taxon>Chrysomelidae</taxon>
        <taxon>Chrysomelinae</taxon>
        <taxon>Chrysomelini</taxon>
        <taxon>Phaedon</taxon>
    </lineage>
</organism>
<reference evidence="10" key="2">
    <citation type="submission" date="2022-10" db="EMBL/GenBank/DDBJ databases">
        <authorList>
            <consortium name="ENA_rothamsted_submissions"/>
            <consortium name="culmorum"/>
            <person name="King R."/>
        </authorList>
    </citation>
    <scope>NUCLEOTIDE SEQUENCE</scope>
</reference>
<evidence type="ECO:0000259" key="9">
    <source>
        <dbReference type="PROSITE" id="PS50822"/>
    </source>
</evidence>
<dbReference type="OrthoDB" id="445936at2759"/>
<dbReference type="PROSITE" id="PS50822">
    <property type="entry name" value="PIWI"/>
    <property type="match status" value="1"/>
</dbReference>
<dbReference type="InterPro" id="IPR003165">
    <property type="entry name" value="Piwi"/>
</dbReference>
<dbReference type="InterPro" id="IPR036397">
    <property type="entry name" value="RNaseH_sf"/>
</dbReference>
<dbReference type="GO" id="GO:0003723">
    <property type="term" value="F:RNA binding"/>
    <property type="evidence" value="ECO:0007669"/>
    <property type="project" value="UniProtKB-KW"/>
</dbReference>
<dbReference type="Proteomes" id="UP001153737">
    <property type="component" value="Chromosome 1"/>
</dbReference>
<keyword evidence="11" id="KW-1185">Reference proteome</keyword>
<dbReference type="PANTHER" id="PTHR22891">
    <property type="entry name" value="EUKARYOTIC TRANSLATION INITIATION FACTOR 2C"/>
    <property type="match status" value="1"/>
</dbReference>
<evidence type="ECO:0000256" key="7">
    <source>
        <dbReference type="SAM" id="MobiDB-lite"/>
    </source>
</evidence>
<proteinExistence type="inferred from homology"/>
<dbReference type="EMBL" id="OU896707">
    <property type="protein sequence ID" value="CAG9813111.1"/>
    <property type="molecule type" value="Genomic_DNA"/>
</dbReference>
<feature type="compositionally biased region" description="Basic residues" evidence="7">
    <location>
        <begin position="1"/>
        <end position="13"/>
    </location>
</feature>
<comment type="similarity">
    <text evidence="6">Belongs to the argonaute family. Piwi subfamily.</text>
</comment>
<evidence type="ECO:0000256" key="5">
    <source>
        <dbReference type="ARBA" id="ARBA00023158"/>
    </source>
</evidence>
<keyword evidence="2" id="KW-0217">Developmental protein</keyword>
<keyword evidence="4" id="KW-0694">RNA-binding</keyword>
<protein>
    <submittedName>
        <fullName evidence="10">Uncharacterized protein</fullName>
    </submittedName>
</protein>
<keyword evidence="5" id="KW-0943">RNA-mediated gene silencing</keyword>